<comment type="caution">
    <text evidence="3">The sequence shown here is derived from an EMBL/GenBank/DDBJ whole genome shotgun (WGS) entry which is preliminary data.</text>
</comment>
<protein>
    <submittedName>
        <fullName evidence="3">Heterokaryon incompatibility protein-domain-containing protein</fullName>
    </submittedName>
</protein>
<dbReference type="InterPro" id="IPR010730">
    <property type="entry name" value="HET"/>
</dbReference>
<proteinExistence type="predicted"/>
<keyword evidence="4" id="KW-1185">Reference proteome</keyword>
<sequence length="767" mass="85459">MSSVNAAPCDVCNGLLKDDHDRRLALDVTPDELDQSVKAGKCPLCGVLSAAIQQFGEATWKDDPPGSWDERIARIYAYGLSGPHDTLSIEVYYKSGGPRRTFELFYPKSGSTKGVLLPGVQERPSLSTDPLSETGLGWASTALRSCLEDHADCPSENSAAPPKRVLEITQPPSGDINVLLVSDVTDSVRYAALSHCWGTQPSAITTKATIKRNSRGIPWKQLPATFQDAITFSMAIGLRYIWIDALCIVQDDEVDWQVQSSLMADIYQNAYLTLAATHSTSGSIGCFTAGRCGKILVGEQEVTLPDSLRRWHGVRLREKVQHWTAPMGRASAKTHPVLSRGWIFQERILSPRVLHFCAEEMVWECKSTTQCECGGLPPSTGLGPREIFGDITATPTADDEANTDTILLALRSLQLESQSNRTDRPHSLESGADWASRSIQNIFRTFRGQPPKPRPLGMSISAATLQPSSRPQRRRQSRETTLSDTITGRITNSPRLTTYSETSWETRCWPDQPVASRLWQKLVEQYSPLLLSKETDRLPALSGITSRVEPHLGGYRAGLWSTTLAPDLLWRTTQLKSGSHMVAQGPSWSWTAVNGGVQYWDDLRVDIDMTEVESWTRRRPLFKSCFVNPIGKNRFGQVAPGGEIVIQGSLLRARFRYVWTRQDHGSTTRTLDYFRYEVHLDGLEIGMYADHVCMESGPHHISDYEEVWLLLIHPDVCLVLADTLADGSKFPTYRRIGIVRQPQAFTREYVSAVDWLAGSVEKTIRII</sequence>
<feature type="domain" description="Heterokaryon incompatibility" evidence="2">
    <location>
        <begin position="190"/>
        <end position="346"/>
    </location>
</feature>
<name>A0AA39WLL8_9PEZI</name>
<evidence type="ECO:0000256" key="1">
    <source>
        <dbReference type="SAM" id="MobiDB-lite"/>
    </source>
</evidence>
<organism evidence="3 4">
    <name type="scientific">Immersiella caudata</name>
    <dbReference type="NCBI Taxonomy" id="314043"/>
    <lineage>
        <taxon>Eukaryota</taxon>
        <taxon>Fungi</taxon>
        <taxon>Dikarya</taxon>
        <taxon>Ascomycota</taxon>
        <taxon>Pezizomycotina</taxon>
        <taxon>Sordariomycetes</taxon>
        <taxon>Sordariomycetidae</taxon>
        <taxon>Sordariales</taxon>
        <taxon>Lasiosphaeriaceae</taxon>
        <taxon>Immersiella</taxon>
    </lineage>
</organism>
<gene>
    <name evidence="3" type="ORF">B0T14DRAFT_525655</name>
</gene>
<evidence type="ECO:0000313" key="3">
    <source>
        <dbReference type="EMBL" id="KAK0617668.1"/>
    </source>
</evidence>
<evidence type="ECO:0000259" key="2">
    <source>
        <dbReference type="Pfam" id="PF06985"/>
    </source>
</evidence>
<evidence type="ECO:0000313" key="4">
    <source>
        <dbReference type="Proteomes" id="UP001175000"/>
    </source>
</evidence>
<reference evidence="3" key="1">
    <citation type="submission" date="2023-06" db="EMBL/GenBank/DDBJ databases">
        <title>Genome-scale phylogeny and comparative genomics of the fungal order Sordariales.</title>
        <authorList>
            <consortium name="Lawrence Berkeley National Laboratory"/>
            <person name="Hensen N."/>
            <person name="Bonometti L."/>
            <person name="Westerberg I."/>
            <person name="Brannstrom I.O."/>
            <person name="Guillou S."/>
            <person name="Cros-Aarteil S."/>
            <person name="Calhoun S."/>
            <person name="Haridas S."/>
            <person name="Kuo A."/>
            <person name="Mondo S."/>
            <person name="Pangilinan J."/>
            <person name="Riley R."/>
            <person name="Labutti K."/>
            <person name="Andreopoulos B."/>
            <person name="Lipzen A."/>
            <person name="Chen C."/>
            <person name="Yanf M."/>
            <person name="Daum C."/>
            <person name="Ng V."/>
            <person name="Clum A."/>
            <person name="Steindorff A."/>
            <person name="Ohm R."/>
            <person name="Martin F."/>
            <person name="Silar P."/>
            <person name="Natvig D."/>
            <person name="Lalanne C."/>
            <person name="Gautier V."/>
            <person name="Ament-Velasquez S.L."/>
            <person name="Kruys A."/>
            <person name="Hutchinson M.I."/>
            <person name="Powell A.J."/>
            <person name="Barry K."/>
            <person name="Miller A.N."/>
            <person name="Grigoriev I.V."/>
            <person name="Debuchy R."/>
            <person name="Gladieux P."/>
            <person name="Thoren M.H."/>
            <person name="Johannesson H."/>
        </authorList>
    </citation>
    <scope>NUCLEOTIDE SEQUENCE</scope>
    <source>
        <strain evidence="3">CBS 606.72</strain>
    </source>
</reference>
<dbReference type="Pfam" id="PF06985">
    <property type="entry name" value="HET"/>
    <property type="match status" value="1"/>
</dbReference>
<dbReference type="EMBL" id="JAULSU010000005">
    <property type="protein sequence ID" value="KAK0617668.1"/>
    <property type="molecule type" value="Genomic_DNA"/>
</dbReference>
<dbReference type="PANTHER" id="PTHR33112:SF9">
    <property type="entry name" value="HETEROKARYON INCOMPATIBILITY DOMAIN-CONTAINING PROTEIN"/>
    <property type="match status" value="1"/>
</dbReference>
<accession>A0AA39WLL8</accession>
<dbReference type="PANTHER" id="PTHR33112">
    <property type="entry name" value="DOMAIN PROTEIN, PUTATIVE-RELATED"/>
    <property type="match status" value="1"/>
</dbReference>
<dbReference type="AlphaFoldDB" id="A0AA39WLL8"/>
<feature type="region of interest" description="Disordered" evidence="1">
    <location>
        <begin position="447"/>
        <end position="482"/>
    </location>
</feature>
<dbReference type="Proteomes" id="UP001175000">
    <property type="component" value="Unassembled WGS sequence"/>
</dbReference>